<keyword evidence="2" id="KW-0812">Transmembrane</keyword>
<proteinExistence type="predicted"/>
<keyword evidence="2" id="KW-0472">Membrane</keyword>
<dbReference type="EMBL" id="CP014145">
    <property type="protein sequence ID" value="AMB58262.1"/>
    <property type="molecule type" value="Genomic_DNA"/>
</dbReference>
<feature type="region of interest" description="Disordered" evidence="1">
    <location>
        <begin position="1"/>
        <end position="34"/>
    </location>
</feature>
<keyword evidence="2" id="KW-1133">Transmembrane helix</keyword>
<sequence length="200" mass="21322">MAGDEPDARPNDQPGERPNEQPGAPPESQQSDRRWLGRAAQGGARSVEVVVGVYTTEYAIYGTVLVSALIAVGWHYDTDLEVFLFTLGTIAVFWLAHIYAGVVASHGSAEARGGVLWALILSAAWHSVGMVLAMLIPAVFLLLPAVGALDEYVGYYIALWAGVATLAALGFWNSVKRGRGWPRRSSTPPSPRRSASSSSG</sequence>
<feature type="transmembrane region" description="Helical" evidence="2">
    <location>
        <begin position="155"/>
        <end position="175"/>
    </location>
</feature>
<gene>
    <name evidence="3" type="ORF">AWU67_04675</name>
</gene>
<reference evidence="4" key="2">
    <citation type="submission" date="2016-01" db="EMBL/GenBank/DDBJ databases">
        <title>First complete genome sequence of a species in the genus Microterricola, an extremophilic cold active enzyme producing strain ERGS5:02 isolated from Sikkim Himalaya.</title>
        <authorList>
            <person name="Kumar R."/>
            <person name="Singh D."/>
            <person name="Swarnkar M.K."/>
        </authorList>
    </citation>
    <scope>NUCLEOTIDE SEQUENCE [LARGE SCALE GENOMIC DNA]</scope>
    <source>
        <strain evidence="4">ERGS5:02</strain>
    </source>
</reference>
<name>A0A120I0T5_9MICO</name>
<accession>A0A120I0T5</accession>
<keyword evidence="4" id="KW-1185">Reference proteome</keyword>
<organism evidence="3 4">
    <name type="scientific">Microterricola viridarii</name>
    <dbReference type="NCBI Taxonomy" id="412690"/>
    <lineage>
        <taxon>Bacteria</taxon>
        <taxon>Bacillati</taxon>
        <taxon>Actinomycetota</taxon>
        <taxon>Actinomycetes</taxon>
        <taxon>Micrococcales</taxon>
        <taxon>Microbacteriaceae</taxon>
        <taxon>Microterricola</taxon>
    </lineage>
</organism>
<feature type="compositionally biased region" description="Low complexity" evidence="1">
    <location>
        <begin position="183"/>
        <end position="200"/>
    </location>
</feature>
<feature type="compositionally biased region" description="Basic and acidic residues" evidence="1">
    <location>
        <begin position="1"/>
        <end position="19"/>
    </location>
</feature>
<dbReference type="OrthoDB" id="3211973at2"/>
<feature type="transmembrane region" description="Helical" evidence="2">
    <location>
        <begin position="116"/>
        <end position="143"/>
    </location>
</feature>
<reference evidence="3 4" key="1">
    <citation type="journal article" date="2016" name="J. Biotechnol.">
        <title>First complete genome sequence of a species in the genus Microterricola, an extremophilic cold active enzyme producing bacterial strain ERGS5:02 isolated from Sikkim Himalaya.</title>
        <authorList>
            <person name="Himanshu"/>
            <person name="Swarnkar M.K."/>
            <person name="Singh D."/>
            <person name="Kumar R."/>
        </authorList>
    </citation>
    <scope>NUCLEOTIDE SEQUENCE [LARGE SCALE GENOMIC DNA]</scope>
    <source>
        <strain evidence="3 4">ERGS5:02</strain>
    </source>
</reference>
<dbReference type="KEGG" id="mvd:AWU67_04675"/>
<dbReference type="RefSeq" id="WP_067226956.1">
    <property type="nucleotide sequence ID" value="NZ_CP014145.1"/>
</dbReference>
<dbReference type="Proteomes" id="UP000058305">
    <property type="component" value="Chromosome"/>
</dbReference>
<evidence type="ECO:0000256" key="2">
    <source>
        <dbReference type="SAM" id="Phobius"/>
    </source>
</evidence>
<feature type="transmembrane region" description="Helical" evidence="2">
    <location>
        <begin position="58"/>
        <end position="76"/>
    </location>
</feature>
<protein>
    <submittedName>
        <fullName evidence="3">Uncharacterized protein</fullName>
    </submittedName>
</protein>
<feature type="region of interest" description="Disordered" evidence="1">
    <location>
        <begin position="179"/>
        <end position="200"/>
    </location>
</feature>
<evidence type="ECO:0000313" key="4">
    <source>
        <dbReference type="Proteomes" id="UP000058305"/>
    </source>
</evidence>
<evidence type="ECO:0000313" key="3">
    <source>
        <dbReference type="EMBL" id="AMB58262.1"/>
    </source>
</evidence>
<feature type="transmembrane region" description="Helical" evidence="2">
    <location>
        <begin position="82"/>
        <end position="104"/>
    </location>
</feature>
<dbReference type="AlphaFoldDB" id="A0A120I0T5"/>
<evidence type="ECO:0000256" key="1">
    <source>
        <dbReference type="SAM" id="MobiDB-lite"/>
    </source>
</evidence>